<accession>A0A166BI37</accession>
<dbReference type="InterPro" id="IPR027417">
    <property type="entry name" value="P-loop_NTPase"/>
</dbReference>
<dbReference type="EMBL" id="KV428108">
    <property type="protein sequence ID" value="KZT36400.1"/>
    <property type="molecule type" value="Genomic_DNA"/>
</dbReference>
<dbReference type="OrthoDB" id="391988at2759"/>
<dbReference type="CDD" id="cd00882">
    <property type="entry name" value="Ras_like_GTPase"/>
    <property type="match status" value="1"/>
</dbReference>
<proteinExistence type="predicted"/>
<dbReference type="Proteomes" id="UP000076798">
    <property type="component" value="Unassembled WGS sequence"/>
</dbReference>
<keyword evidence="2" id="KW-1185">Reference proteome</keyword>
<gene>
    <name evidence="1" type="ORF">SISSUDRAFT_1063681</name>
</gene>
<evidence type="ECO:0000313" key="1">
    <source>
        <dbReference type="EMBL" id="KZT36400.1"/>
    </source>
</evidence>
<evidence type="ECO:0000313" key="2">
    <source>
        <dbReference type="Proteomes" id="UP000076798"/>
    </source>
</evidence>
<organism evidence="1 2">
    <name type="scientific">Sistotremastrum suecicum HHB10207 ss-3</name>
    <dbReference type="NCBI Taxonomy" id="1314776"/>
    <lineage>
        <taxon>Eukaryota</taxon>
        <taxon>Fungi</taxon>
        <taxon>Dikarya</taxon>
        <taxon>Basidiomycota</taxon>
        <taxon>Agaricomycotina</taxon>
        <taxon>Agaricomycetes</taxon>
        <taxon>Sistotremastrales</taxon>
        <taxon>Sistotremastraceae</taxon>
        <taxon>Sistotremastrum</taxon>
    </lineage>
</organism>
<dbReference type="Gene3D" id="3.40.50.300">
    <property type="entry name" value="P-loop containing nucleotide triphosphate hydrolases"/>
    <property type="match status" value="1"/>
</dbReference>
<name>A0A166BI37_9AGAM</name>
<sequence>MTYIFNKLFNKDHSSGSNSMSRFRAVIIGKTGCGKTTILEKFCGGKIADSPSETRGMHDINKELVSLENPRFVAYDSRGFEAGSDTELRKVLKFLKQRDKMSIPNQIHIIWYCIQADCRPIQASETKFFSEPHGSAPVVVVVTKFDVLVTDNLPDLDEGDDTPEREAEARALAIKKSEASFQEFYREPLLKMRYRPDYIIKLSNAHKPDPSNLLLTDLVDATMLCLTRADTDLLMSFATSQRLKQLVPEDFPLFRLLYASQIADHILPVDTHVQAFVTHGQQHGGLRETFYQPVDSYLSQFDSTIEFWSKVVAHVHQYSPVPFTNSRGDGYERNKKSPLLQRLLMIEALILLWCLHGSTSNVDDNIMERLLLRFRQSEASGTLFEILSTETRPDVLDSARPYRVRVAFRQCYG</sequence>
<dbReference type="SUPFAM" id="SSF52540">
    <property type="entry name" value="P-loop containing nucleoside triphosphate hydrolases"/>
    <property type="match status" value="1"/>
</dbReference>
<evidence type="ECO:0008006" key="3">
    <source>
        <dbReference type="Google" id="ProtNLM"/>
    </source>
</evidence>
<protein>
    <recommendedName>
        <fullName evidence="3">G domain-containing protein</fullName>
    </recommendedName>
</protein>
<reference evidence="1 2" key="1">
    <citation type="journal article" date="2016" name="Mol. Biol. Evol.">
        <title>Comparative Genomics of Early-Diverging Mushroom-Forming Fungi Provides Insights into the Origins of Lignocellulose Decay Capabilities.</title>
        <authorList>
            <person name="Nagy L.G."/>
            <person name="Riley R."/>
            <person name="Tritt A."/>
            <person name="Adam C."/>
            <person name="Daum C."/>
            <person name="Floudas D."/>
            <person name="Sun H."/>
            <person name="Yadav J.S."/>
            <person name="Pangilinan J."/>
            <person name="Larsson K.H."/>
            <person name="Matsuura K."/>
            <person name="Barry K."/>
            <person name="Labutti K."/>
            <person name="Kuo R."/>
            <person name="Ohm R.A."/>
            <person name="Bhattacharya S.S."/>
            <person name="Shirouzu T."/>
            <person name="Yoshinaga Y."/>
            <person name="Martin F.M."/>
            <person name="Grigoriev I.V."/>
            <person name="Hibbett D.S."/>
        </authorList>
    </citation>
    <scope>NUCLEOTIDE SEQUENCE [LARGE SCALE GENOMIC DNA]</scope>
    <source>
        <strain evidence="1 2">HHB10207 ss-3</strain>
    </source>
</reference>
<dbReference type="AlphaFoldDB" id="A0A166BI37"/>